<organism evidence="3 4">
    <name type="scientific">Intestinibaculum porci</name>
    <dbReference type="NCBI Taxonomy" id="2487118"/>
    <lineage>
        <taxon>Bacteria</taxon>
        <taxon>Bacillati</taxon>
        <taxon>Bacillota</taxon>
        <taxon>Erysipelotrichia</taxon>
        <taxon>Erysipelotrichales</taxon>
        <taxon>Erysipelotrichaceae</taxon>
        <taxon>Intestinibaculum</taxon>
    </lineage>
</organism>
<dbReference type="CDD" id="cd05826">
    <property type="entry name" value="Sortase_B"/>
    <property type="match status" value="1"/>
</dbReference>
<dbReference type="NCBIfam" id="TIGR03064">
    <property type="entry name" value="sortase_srtB"/>
    <property type="match status" value="1"/>
</dbReference>
<evidence type="ECO:0000313" key="4">
    <source>
        <dbReference type="Proteomes" id="UP000268059"/>
    </source>
</evidence>
<dbReference type="Gene3D" id="2.40.260.10">
    <property type="entry name" value="Sortase"/>
    <property type="match status" value="1"/>
</dbReference>
<gene>
    <name evidence="3" type="ORF">SG0102_00490</name>
</gene>
<evidence type="ECO:0000256" key="1">
    <source>
        <dbReference type="PIRSR" id="PIRSR605754-1"/>
    </source>
</evidence>
<dbReference type="InterPro" id="IPR023365">
    <property type="entry name" value="Sortase_dom-sf"/>
</dbReference>
<dbReference type="RefSeq" id="WP_125118093.1">
    <property type="nucleotide sequence ID" value="NZ_AP019309.1"/>
</dbReference>
<keyword evidence="4" id="KW-1185">Reference proteome</keyword>
<proteinExistence type="predicted"/>
<feature type="transmembrane region" description="Helical" evidence="2">
    <location>
        <begin position="275"/>
        <end position="293"/>
    </location>
</feature>
<keyword evidence="2" id="KW-0472">Membrane</keyword>
<protein>
    <recommendedName>
        <fullName evidence="5">SrtB family sortase</fullName>
    </recommendedName>
</protein>
<dbReference type="InterPro" id="IPR009835">
    <property type="entry name" value="SrtB"/>
</dbReference>
<keyword evidence="2" id="KW-0812">Transmembrane</keyword>
<evidence type="ECO:0008006" key="5">
    <source>
        <dbReference type="Google" id="ProtNLM"/>
    </source>
</evidence>
<accession>A0A3G9J9R6</accession>
<dbReference type="AlphaFoldDB" id="A0A3G9J9R6"/>
<name>A0A3G9J9R6_9FIRM</name>
<reference evidence="3 4" key="1">
    <citation type="submission" date="2018-11" db="EMBL/GenBank/DDBJ databases">
        <title>Novel Erysipelotrichaceae bacterium isolated from small intestine of a swine.</title>
        <authorList>
            <person name="Kim J.S."/>
            <person name="Choe H."/>
            <person name="Lee Y.R."/>
            <person name="Kim K.M."/>
            <person name="Park D.S."/>
        </authorList>
    </citation>
    <scope>NUCLEOTIDE SEQUENCE [LARGE SCALE GENOMIC DNA]</scope>
    <source>
        <strain evidence="3 4">SG0102</strain>
    </source>
</reference>
<keyword evidence="2" id="KW-1133">Transmembrane helix</keyword>
<dbReference type="SUPFAM" id="SSF63817">
    <property type="entry name" value="Sortase"/>
    <property type="match status" value="1"/>
</dbReference>
<dbReference type="KEGG" id="ebm:SG0102_00490"/>
<dbReference type="OrthoDB" id="9806013at2"/>
<evidence type="ECO:0000256" key="2">
    <source>
        <dbReference type="SAM" id="Phobius"/>
    </source>
</evidence>
<feature type="active site" description="Acyl-thioester intermediate" evidence="1">
    <location>
        <position position="227"/>
    </location>
</feature>
<feature type="transmembrane region" description="Helical" evidence="2">
    <location>
        <begin position="12"/>
        <end position="37"/>
    </location>
</feature>
<dbReference type="Proteomes" id="UP000268059">
    <property type="component" value="Chromosome"/>
</dbReference>
<dbReference type="EMBL" id="AP019309">
    <property type="protein sequence ID" value="BBH25115.1"/>
    <property type="molecule type" value="Genomic_DNA"/>
</dbReference>
<feature type="active site" description="Proton donor/acceptor" evidence="1">
    <location>
        <position position="133"/>
    </location>
</feature>
<evidence type="ECO:0000313" key="3">
    <source>
        <dbReference type="EMBL" id="BBH25115.1"/>
    </source>
</evidence>
<dbReference type="InParanoid" id="A0A3G9J9R6"/>
<dbReference type="GO" id="GO:0016787">
    <property type="term" value="F:hydrolase activity"/>
    <property type="evidence" value="ECO:0007669"/>
    <property type="project" value="UniProtKB-KW"/>
</dbReference>
<sequence length="303" mass="35164">MREERSIKAVQGISSAFNFTLLIILLLLGLLGIYALWDSASLYSNASHNHYKDYKPRIRDSRSFEDYQRANPDVIGWLDLYGTGVDYPIVHGRDNMKYLSHAPDGKYSASGSLYLDYRNNPNFLDFNNIIFGHHMDQHMMFGDLSNFLTQPYFAKHQYGKIYANHHWQGLDIYAVIEANAYDTSIYNPGIDGDQKREFYIQNIQSKAKYHRLENVQPADHIILMSTCQGDLTNGRIVLVAKITKNIHKDPFAQKQGIFNLFDHYGLLDELKRCPLLVWAILNLLCLYLILFIYNKVHEKRRST</sequence>